<dbReference type="AlphaFoldDB" id="A0A2V3IHF1"/>
<evidence type="ECO:0000259" key="1">
    <source>
        <dbReference type="PROSITE" id="PS50097"/>
    </source>
</evidence>
<proteinExistence type="predicted"/>
<dbReference type="InterPro" id="IPR000210">
    <property type="entry name" value="BTB/POZ_dom"/>
</dbReference>
<accession>A0A2V3IHF1</accession>
<feature type="domain" description="BTB" evidence="1">
    <location>
        <begin position="50"/>
        <end position="124"/>
    </location>
</feature>
<evidence type="ECO:0000313" key="3">
    <source>
        <dbReference type="Proteomes" id="UP000247409"/>
    </source>
</evidence>
<gene>
    <name evidence="2" type="ORF">BWQ96_08824</name>
</gene>
<keyword evidence="3" id="KW-1185">Reference proteome</keyword>
<name>A0A2V3IHF1_9FLOR</name>
<protein>
    <recommendedName>
        <fullName evidence="1">BTB domain-containing protein</fullName>
    </recommendedName>
</protein>
<dbReference type="EMBL" id="NBIV01000216">
    <property type="protein sequence ID" value="PXF41443.1"/>
    <property type="molecule type" value="Genomic_DNA"/>
</dbReference>
<dbReference type="PROSITE" id="PS50097">
    <property type="entry name" value="BTB"/>
    <property type="match status" value="1"/>
</dbReference>
<comment type="caution">
    <text evidence="2">The sequence shown here is derived from an EMBL/GenBank/DDBJ whole genome shotgun (WGS) entry which is preliminary data.</text>
</comment>
<dbReference type="Gene3D" id="3.30.710.10">
    <property type="entry name" value="Potassium Channel Kv1.1, Chain A"/>
    <property type="match status" value="1"/>
</dbReference>
<sequence>MRNSGVLRDVGGNIELALTLDNWHLYRGKLHPRTEALKRQCHLFADVGNNDFLVTFEFPGNGGSPKKEMYIHRSLLVSTGGALRTLVTSGFKECSSKTVTLHDSFDVWKLIRTYLYRQPVDMRDVTTETVMVAHRYELVELFCACFLWIEVSGIWKGKDLVEDWLEVVSLVQPPRAFCEYFALQFSLSFDSVVKKLEKCNWKEGTQNIWVSFFSKGMFAACVKYITRTSAKDYTFILLDALFTDVEREASDEQIKHVLDFFDWRSASFNNALSSVAALKWSPRSWRALALNSQKTAAKSSFDMRVRCRVPIRILRDNCVCTYKGRYLSSNDEVGTVNASIRVVYLIVHHDELDERGDLGPMMVTVRINSKHRNVRAYYVTGNVFLIREPCACRVSEHKDFKFMEGEDSFCDRMHKFKYGISVTFMMVEELTRENAHSCEKCMWVVGVRMRFTRIEKASDPTSHWKGCEEPDEFEFSELPEMRAHRTVVSRGKYP</sequence>
<dbReference type="SUPFAM" id="SSF54695">
    <property type="entry name" value="POZ domain"/>
    <property type="match status" value="1"/>
</dbReference>
<dbReference type="InterPro" id="IPR011333">
    <property type="entry name" value="SKP1/BTB/POZ_sf"/>
</dbReference>
<organism evidence="2 3">
    <name type="scientific">Gracilariopsis chorda</name>
    <dbReference type="NCBI Taxonomy" id="448386"/>
    <lineage>
        <taxon>Eukaryota</taxon>
        <taxon>Rhodophyta</taxon>
        <taxon>Florideophyceae</taxon>
        <taxon>Rhodymeniophycidae</taxon>
        <taxon>Gracilariales</taxon>
        <taxon>Gracilariaceae</taxon>
        <taxon>Gracilariopsis</taxon>
    </lineage>
</organism>
<reference evidence="2 3" key="1">
    <citation type="journal article" date="2018" name="Mol. Biol. Evol.">
        <title>Analysis of the draft genome of the red seaweed Gracilariopsis chorda provides insights into genome size evolution in Rhodophyta.</title>
        <authorList>
            <person name="Lee J."/>
            <person name="Yang E.C."/>
            <person name="Graf L."/>
            <person name="Yang J.H."/>
            <person name="Qiu H."/>
            <person name="Zel Zion U."/>
            <person name="Chan C.X."/>
            <person name="Stephens T.G."/>
            <person name="Weber A.P.M."/>
            <person name="Boo G.H."/>
            <person name="Boo S.M."/>
            <person name="Kim K.M."/>
            <person name="Shin Y."/>
            <person name="Jung M."/>
            <person name="Lee S.J."/>
            <person name="Yim H.S."/>
            <person name="Lee J.H."/>
            <person name="Bhattacharya D."/>
            <person name="Yoon H.S."/>
        </authorList>
    </citation>
    <scope>NUCLEOTIDE SEQUENCE [LARGE SCALE GENOMIC DNA]</scope>
    <source>
        <strain evidence="2 3">SKKU-2015</strain>
        <tissue evidence="2">Whole body</tissue>
    </source>
</reference>
<evidence type="ECO:0000313" key="2">
    <source>
        <dbReference type="EMBL" id="PXF41443.1"/>
    </source>
</evidence>
<dbReference type="Proteomes" id="UP000247409">
    <property type="component" value="Unassembled WGS sequence"/>
</dbReference>